<feature type="chain" id="PRO_5002715685" description="Carboxylesterase type B domain-containing protein" evidence="2">
    <location>
        <begin position="24"/>
        <end position="128"/>
    </location>
</feature>
<dbReference type="InterPro" id="IPR029058">
    <property type="entry name" value="AB_hydrolase_fold"/>
</dbReference>
<dbReference type="AlphaFoldDB" id="A7TCM6"/>
<evidence type="ECO:0000256" key="2">
    <source>
        <dbReference type="SAM" id="SignalP"/>
    </source>
</evidence>
<dbReference type="FunFam" id="3.40.50.1820:FF:000922">
    <property type="entry name" value="Predicted protein"/>
    <property type="match status" value="1"/>
</dbReference>
<keyword evidence="5" id="KW-1185">Reference proteome</keyword>
<accession>A7TCM6</accession>
<dbReference type="HOGENOM" id="CLU_1962194_0_0_1"/>
<dbReference type="SUPFAM" id="SSF53474">
    <property type="entry name" value="alpha/beta-Hydrolases"/>
    <property type="match status" value="1"/>
</dbReference>
<evidence type="ECO:0000256" key="1">
    <source>
        <dbReference type="ARBA" id="ARBA00005964"/>
    </source>
</evidence>
<dbReference type="EMBL" id="DS476554">
    <property type="protein sequence ID" value="EDO26193.1"/>
    <property type="molecule type" value="Genomic_DNA"/>
</dbReference>
<organism evidence="4 5">
    <name type="scientific">Nematostella vectensis</name>
    <name type="common">Starlet sea anemone</name>
    <dbReference type="NCBI Taxonomy" id="45351"/>
    <lineage>
        <taxon>Eukaryota</taxon>
        <taxon>Metazoa</taxon>
        <taxon>Cnidaria</taxon>
        <taxon>Anthozoa</taxon>
        <taxon>Hexacorallia</taxon>
        <taxon>Actiniaria</taxon>
        <taxon>Edwardsiidae</taxon>
        <taxon>Nematostella</taxon>
    </lineage>
</organism>
<dbReference type="Pfam" id="PF00135">
    <property type="entry name" value="COesterase"/>
    <property type="match status" value="1"/>
</dbReference>
<sequence>MRTRICLHLLSLFPFLFSVCSLAEQDVVITLDQGKIQGMREPVPGGYEVEIFLGIPYARAPVGELRFADPQPPLEWTGIRDAKSYRAVCPQAPFLRNFQPLTENDSKKGVDKLENGNGKDILSIEIAQ</sequence>
<evidence type="ECO:0000313" key="4">
    <source>
        <dbReference type="EMBL" id="EDO26193.1"/>
    </source>
</evidence>
<proteinExistence type="inferred from homology"/>
<dbReference type="PANTHER" id="PTHR43903">
    <property type="entry name" value="NEUROLIGIN"/>
    <property type="match status" value="1"/>
</dbReference>
<comment type="similarity">
    <text evidence="1">Belongs to the type-B carboxylesterase/lipase family.</text>
</comment>
<reference evidence="4 5" key="1">
    <citation type="journal article" date="2007" name="Science">
        <title>Sea anemone genome reveals ancestral eumetazoan gene repertoire and genomic organization.</title>
        <authorList>
            <person name="Putnam N.H."/>
            <person name="Srivastava M."/>
            <person name="Hellsten U."/>
            <person name="Dirks B."/>
            <person name="Chapman J."/>
            <person name="Salamov A."/>
            <person name="Terry A."/>
            <person name="Shapiro H."/>
            <person name="Lindquist E."/>
            <person name="Kapitonov V.V."/>
            <person name="Jurka J."/>
            <person name="Genikhovich G."/>
            <person name="Grigoriev I.V."/>
            <person name="Lucas S.M."/>
            <person name="Steele R.E."/>
            <person name="Finnerty J.R."/>
            <person name="Technau U."/>
            <person name="Martindale M.Q."/>
            <person name="Rokhsar D.S."/>
        </authorList>
    </citation>
    <scope>NUCLEOTIDE SEQUENCE [LARGE SCALE GENOMIC DNA]</scope>
    <source>
        <strain evidence="5">CH2 X CH6</strain>
    </source>
</reference>
<dbReference type="STRING" id="45351.A7TCM6"/>
<name>A7TCM6_NEMVE</name>
<dbReference type="InterPro" id="IPR002018">
    <property type="entry name" value="CarbesteraseB"/>
</dbReference>
<dbReference type="eggNOG" id="KOG1516">
    <property type="taxonomic scope" value="Eukaryota"/>
</dbReference>
<dbReference type="PhylomeDB" id="A7TCM6"/>
<dbReference type="Proteomes" id="UP000001593">
    <property type="component" value="Unassembled WGS sequence"/>
</dbReference>
<gene>
    <name evidence="4" type="ORF">NEMVEDRAFT_v1g225300</name>
</gene>
<dbReference type="InParanoid" id="A7TCM6"/>
<evidence type="ECO:0000259" key="3">
    <source>
        <dbReference type="Pfam" id="PF00135"/>
    </source>
</evidence>
<protein>
    <recommendedName>
        <fullName evidence="3">Carboxylesterase type B domain-containing protein</fullName>
    </recommendedName>
</protein>
<feature type="domain" description="Carboxylesterase type B" evidence="3">
    <location>
        <begin position="26"/>
        <end position="97"/>
    </location>
</feature>
<dbReference type="Gene3D" id="3.40.50.1820">
    <property type="entry name" value="alpha/beta hydrolase"/>
    <property type="match status" value="1"/>
</dbReference>
<feature type="signal peptide" evidence="2">
    <location>
        <begin position="1"/>
        <end position="23"/>
    </location>
</feature>
<dbReference type="InterPro" id="IPR051093">
    <property type="entry name" value="Neuroligin/BSAL"/>
</dbReference>
<evidence type="ECO:0000313" key="5">
    <source>
        <dbReference type="Proteomes" id="UP000001593"/>
    </source>
</evidence>
<keyword evidence="2" id="KW-0732">Signal</keyword>